<gene>
    <name evidence="1" type="ORF">DFH08DRAFT_807586</name>
</gene>
<name>A0AAD7ERX5_9AGAR</name>
<keyword evidence="2" id="KW-1185">Reference proteome</keyword>
<dbReference type="AlphaFoldDB" id="A0AAD7ERX5"/>
<dbReference type="Proteomes" id="UP001218218">
    <property type="component" value="Unassembled WGS sequence"/>
</dbReference>
<dbReference type="EMBL" id="JARIHO010000016">
    <property type="protein sequence ID" value="KAJ7348998.1"/>
    <property type="molecule type" value="Genomic_DNA"/>
</dbReference>
<protein>
    <submittedName>
        <fullName evidence="1">Uncharacterized protein</fullName>
    </submittedName>
</protein>
<evidence type="ECO:0000313" key="1">
    <source>
        <dbReference type="EMBL" id="KAJ7348998.1"/>
    </source>
</evidence>
<evidence type="ECO:0000313" key="2">
    <source>
        <dbReference type="Proteomes" id="UP001218218"/>
    </source>
</evidence>
<accession>A0AAD7ERX5</accession>
<proteinExistence type="predicted"/>
<comment type="caution">
    <text evidence="1">The sequence shown here is derived from an EMBL/GenBank/DDBJ whole genome shotgun (WGS) entry which is preliminary data.</text>
</comment>
<reference evidence="1" key="1">
    <citation type="submission" date="2023-03" db="EMBL/GenBank/DDBJ databases">
        <title>Massive genome expansion in bonnet fungi (Mycena s.s.) driven by repeated elements and novel gene families across ecological guilds.</title>
        <authorList>
            <consortium name="Lawrence Berkeley National Laboratory"/>
            <person name="Harder C.B."/>
            <person name="Miyauchi S."/>
            <person name="Viragh M."/>
            <person name="Kuo A."/>
            <person name="Thoen E."/>
            <person name="Andreopoulos B."/>
            <person name="Lu D."/>
            <person name="Skrede I."/>
            <person name="Drula E."/>
            <person name="Henrissat B."/>
            <person name="Morin E."/>
            <person name="Kohler A."/>
            <person name="Barry K."/>
            <person name="LaButti K."/>
            <person name="Morin E."/>
            <person name="Salamov A."/>
            <person name="Lipzen A."/>
            <person name="Mereny Z."/>
            <person name="Hegedus B."/>
            <person name="Baldrian P."/>
            <person name="Stursova M."/>
            <person name="Weitz H."/>
            <person name="Taylor A."/>
            <person name="Grigoriev I.V."/>
            <person name="Nagy L.G."/>
            <person name="Martin F."/>
            <person name="Kauserud H."/>
        </authorList>
    </citation>
    <scope>NUCLEOTIDE SEQUENCE</scope>
    <source>
        <strain evidence="1">CBHHK002</strain>
    </source>
</reference>
<sequence>MSAFAPLPFSLTSPFLPDASTMSAFPSFGPPFSPVHTRYSPPPQSLFSPTLASLYPALAVHPSAAAVAICRTGTGAARAGADAALADAHVQVLAEHTMPCALSALTVGIARAGPARGSASRS</sequence>
<organism evidence="1 2">
    <name type="scientific">Mycena albidolilacea</name>
    <dbReference type="NCBI Taxonomy" id="1033008"/>
    <lineage>
        <taxon>Eukaryota</taxon>
        <taxon>Fungi</taxon>
        <taxon>Dikarya</taxon>
        <taxon>Basidiomycota</taxon>
        <taxon>Agaricomycotina</taxon>
        <taxon>Agaricomycetes</taxon>
        <taxon>Agaricomycetidae</taxon>
        <taxon>Agaricales</taxon>
        <taxon>Marasmiineae</taxon>
        <taxon>Mycenaceae</taxon>
        <taxon>Mycena</taxon>
    </lineage>
</organism>